<proteinExistence type="predicted"/>
<dbReference type="EMBL" id="KQ978957">
    <property type="protein sequence ID" value="KYN27161.1"/>
    <property type="molecule type" value="Genomic_DNA"/>
</dbReference>
<gene>
    <name evidence="2" type="ORF">ALC57_03504</name>
</gene>
<organism evidence="2 3">
    <name type="scientific">Trachymyrmex cornetzi</name>
    <dbReference type="NCBI Taxonomy" id="471704"/>
    <lineage>
        <taxon>Eukaryota</taxon>
        <taxon>Metazoa</taxon>
        <taxon>Ecdysozoa</taxon>
        <taxon>Arthropoda</taxon>
        <taxon>Hexapoda</taxon>
        <taxon>Insecta</taxon>
        <taxon>Pterygota</taxon>
        <taxon>Neoptera</taxon>
        <taxon>Endopterygota</taxon>
        <taxon>Hymenoptera</taxon>
        <taxon>Apocrita</taxon>
        <taxon>Aculeata</taxon>
        <taxon>Formicoidea</taxon>
        <taxon>Formicidae</taxon>
        <taxon>Myrmicinae</taxon>
        <taxon>Trachymyrmex</taxon>
    </lineage>
</organism>
<sequence length="138" mass="15246">RVHRSACAYPSTLRCIIHGVPIVHGQVPSTNLDPEDDDYDDDGGSPPRGYDADDDSRPNVQESRTLHPAEIGPRCSPLHLHNALSAYCHAKIHAHCAVAPCITPRQTILVQQIDRCQIRGATRDRCPAPQMEQRARAQ</sequence>
<evidence type="ECO:0000256" key="1">
    <source>
        <dbReference type="SAM" id="MobiDB-lite"/>
    </source>
</evidence>
<evidence type="ECO:0000313" key="2">
    <source>
        <dbReference type="EMBL" id="KYN27161.1"/>
    </source>
</evidence>
<accession>A0A195EG80</accession>
<protein>
    <submittedName>
        <fullName evidence="2">Uncharacterized protein</fullName>
    </submittedName>
</protein>
<dbReference type="AlphaFoldDB" id="A0A195EG80"/>
<feature type="non-terminal residue" evidence="2">
    <location>
        <position position="1"/>
    </location>
</feature>
<feature type="compositionally biased region" description="Acidic residues" evidence="1">
    <location>
        <begin position="33"/>
        <end position="43"/>
    </location>
</feature>
<keyword evidence="3" id="KW-1185">Reference proteome</keyword>
<dbReference type="Proteomes" id="UP000078492">
    <property type="component" value="Unassembled WGS sequence"/>
</dbReference>
<name>A0A195EG80_9HYME</name>
<reference evidence="2 3" key="1">
    <citation type="submission" date="2015-09" db="EMBL/GenBank/DDBJ databases">
        <title>Trachymyrmex cornetzi WGS genome.</title>
        <authorList>
            <person name="Nygaard S."/>
            <person name="Hu H."/>
            <person name="Boomsma J."/>
            <person name="Zhang G."/>
        </authorList>
    </citation>
    <scope>NUCLEOTIDE SEQUENCE [LARGE SCALE GENOMIC DNA]</scope>
    <source>
        <strain evidence="2">Tcor2-1</strain>
        <tissue evidence="2">Whole body</tissue>
    </source>
</reference>
<evidence type="ECO:0000313" key="3">
    <source>
        <dbReference type="Proteomes" id="UP000078492"/>
    </source>
</evidence>
<feature type="region of interest" description="Disordered" evidence="1">
    <location>
        <begin position="27"/>
        <end position="72"/>
    </location>
</feature>